<dbReference type="OrthoDB" id="3135773at2759"/>
<name>A0A210PF65_MIZYE</name>
<dbReference type="EMBL" id="NEDP02076740">
    <property type="protein sequence ID" value="OWF35133.1"/>
    <property type="molecule type" value="Genomic_DNA"/>
</dbReference>
<dbReference type="Gene3D" id="1.25.40.10">
    <property type="entry name" value="Tetratricopeptide repeat domain"/>
    <property type="match status" value="1"/>
</dbReference>
<evidence type="ECO:0008006" key="4">
    <source>
        <dbReference type="Google" id="ProtNLM"/>
    </source>
</evidence>
<evidence type="ECO:0000313" key="3">
    <source>
        <dbReference type="Proteomes" id="UP000242188"/>
    </source>
</evidence>
<gene>
    <name evidence="2" type="ORF">KP79_PYT19125</name>
</gene>
<dbReference type="Proteomes" id="UP000242188">
    <property type="component" value="Unassembled WGS sequence"/>
</dbReference>
<feature type="coiled-coil region" evidence="1">
    <location>
        <begin position="330"/>
        <end position="368"/>
    </location>
</feature>
<dbReference type="AlphaFoldDB" id="A0A210PF65"/>
<evidence type="ECO:0000256" key="1">
    <source>
        <dbReference type="SAM" id="Coils"/>
    </source>
</evidence>
<protein>
    <recommendedName>
        <fullName evidence="4">J domain-containing protein</fullName>
    </recommendedName>
</protein>
<evidence type="ECO:0000313" key="2">
    <source>
        <dbReference type="EMBL" id="OWF35133.1"/>
    </source>
</evidence>
<comment type="caution">
    <text evidence="2">The sequence shown here is derived from an EMBL/GenBank/DDBJ whole genome shotgun (WGS) entry which is preliminary data.</text>
</comment>
<proteinExistence type="predicted"/>
<organism evidence="2 3">
    <name type="scientific">Mizuhopecten yessoensis</name>
    <name type="common">Japanese scallop</name>
    <name type="synonym">Patinopecten yessoensis</name>
    <dbReference type="NCBI Taxonomy" id="6573"/>
    <lineage>
        <taxon>Eukaryota</taxon>
        <taxon>Metazoa</taxon>
        <taxon>Spiralia</taxon>
        <taxon>Lophotrochozoa</taxon>
        <taxon>Mollusca</taxon>
        <taxon>Bivalvia</taxon>
        <taxon>Autobranchia</taxon>
        <taxon>Pteriomorphia</taxon>
        <taxon>Pectinida</taxon>
        <taxon>Pectinoidea</taxon>
        <taxon>Pectinidae</taxon>
        <taxon>Mizuhopecten</taxon>
    </lineage>
</organism>
<accession>A0A210PF65</accession>
<dbReference type="InterPro" id="IPR011990">
    <property type="entry name" value="TPR-like_helical_dom_sf"/>
</dbReference>
<keyword evidence="3" id="KW-1185">Reference proteome</keyword>
<reference evidence="2 3" key="1">
    <citation type="journal article" date="2017" name="Nat. Ecol. Evol.">
        <title>Scallop genome provides insights into evolution of bilaterian karyotype and development.</title>
        <authorList>
            <person name="Wang S."/>
            <person name="Zhang J."/>
            <person name="Jiao W."/>
            <person name="Li J."/>
            <person name="Xun X."/>
            <person name="Sun Y."/>
            <person name="Guo X."/>
            <person name="Huan P."/>
            <person name="Dong B."/>
            <person name="Zhang L."/>
            <person name="Hu X."/>
            <person name="Sun X."/>
            <person name="Wang J."/>
            <person name="Zhao C."/>
            <person name="Wang Y."/>
            <person name="Wang D."/>
            <person name="Huang X."/>
            <person name="Wang R."/>
            <person name="Lv J."/>
            <person name="Li Y."/>
            <person name="Zhang Z."/>
            <person name="Liu B."/>
            <person name="Lu W."/>
            <person name="Hui Y."/>
            <person name="Liang J."/>
            <person name="Zhou Z."/>
            <person name="Hou R."/>
            <person name="Li X."/>
            <person name="Liu Y."/>
            <person name="Li H."/>
            <person name="Ning X."/>
            <person name="Lin Y."/>
            <person name="Zhao L."/>
            <person name="Xing Q."/>
            <person name="Dou J."/>
            <person name="Li Y."/>
            <person name="Mao J."/>
            <person name="Guo H."/>
            <person name="Dou H."/>
            <person name="Li T."/>
            <person name="Mu C."/>
            <person name="Jiang W."/>
            <person name="Fu Q."/>
            <person name="Fu X."/>
            <person name="Miao Y."/>
            <person name="Liu J."/>
            <person name="Yu Q."/>
            <person name="Li R."/>
            <person name="Liao H."/>
            <person name="Li X."/>
            <person name="Kong Y."/>
            <person name="Jiang Z."/>
            <person name="Chourrout D."/>
            <person name="Li R."/>
            <person name="Bao Z."/>
        </authorList>
    </citation>
    <scope>NUCLEOTIDE SEQUENCE [LARGE SCALE GENOMIC DNA]</scope>
    <source>
        <strain evidence="2 3">PY_sf001</strain>
    </source>
</reference>
<sequence>MEVAGSQHWRQKGNGLYASIKDGLSPVLKRDRLQQAANCYYKALSTGITEDDKMSASKNLAMTAWRRAQVEEISSGTFTTAVFYYKEAFKYFSTAVSQGQGVKPNIWIDDVKSSAKVCWEGLKSGKCSEMDIDDRINVYYDVVQEIKISNIRGGCFLDIAQCHFHIGVTAVEKGSFERALSEMRNCHMPLHEAVASGKGEVTIEREVKILEVDVFMHQCMAESMQARSIGDQLYHQLTMDEETLNMDMAWEVVDWYKLAIIRTREVTEVELEALALSRLGCLYDKVLKMKDKAKRYLIRSMQLAHSMHPRTFTNVDWFKECSDILQAYQRETVSVEEEEWNKEKEELKKEIKKELADLTKAEKKEDLELLDFLYKEYPPKKPIHKKFFKISMAPKTDYSQKKEYYKQAVVNYHPDRADVEKYGKIWKILTEEITKILTNRYQRMK</sequence>
<keyword evidence="1" id="KW-0175">Coiled coil</keyword>